<proteinExistence type="predicted"/>
<feature type="region of interest" description="Disordered" evidence="1">
    <location>
        <begin position="1"/>
        <end position="39"/>
    </location>
</feature>
<keyword evidence="2" id="KW-0472">Membrane</keyword>
<sequence length="1390" mass="149110">MHQPPPADQSTFESQAQYNPQATEDVDEEQHSLEEKKRYAAEIPKRPNYRPKPLRWPFIAAMIALLGLLMVLVIVARTTMPNSDSTATIEPRHMLVVRQDGSSAGQSPSPAPEPSPIPTPVNSAQAPTTETQAGTPSNPTQVLIPSSTNDLPTKSEAQPSATSISPATSALPSVKPSTIQEPNTSQEKPFVASSADKEVTPTTKEDSVKHTTTSSDVVEPKTTSQAVTPSPPSPISSVKDTGSRQGSITSTGDKGDTASTSDMKSTSSRSETAISATTQSASTSSTVSESILDSSTSDLSGHRKAPPIITTTISQSKNTSPTPTPSRDDEIISVITSEFTSTITKPGSTFTYTTEIVTNISSTYTTVIRTTFPGTTGETTFTRVITTSIPRTVTKSAAVSYSLTTLTMPGETQVKTDTISDEKTTYMQTTTKTIAYLSTSTAAVTRPEVVETSFEQVVTTYTSKATFTQPERTSEITSVVVSAVPSTYQSVGTSAAPGQVYVQVGTTEITRVITVPGGNRGSPPTQPPVVQVITSVVDGKVETIVDKPAPQTIVTNDGGVFPIVFTPPAETRVTHVGGQEAQVVITVTPSPEVAFVAVPTTKDGKPTIVIVPSTLNAAAGAFKEVATTINGKATVVNVPVTQEPVLVAVQTTIDGTPTVLLTKSTQSAGFNPISLTLVSEVGGSTGVFVTTDALEAIKTTIDGKETTIVTTPPLRTFTSVSGGTRTTMTIVTTPSGTAPLEFTVITTIGGTLSTIVSTPSPTTFTTTISGSLRTIISTPSPTTYLSTIKPATTVITTTSTPTPTNSADTVITQVEKFAFTNGDYFVGKFLPVILAVIIAVPLRIIDLNAKLYQPFHALAQEGGSLGRNSMTLQFDGWKGFLAPFEVLLQGHPVPFITTLMVLCSSLLAPLATEAIGMKLHGTCKITAIEGCGIQLGVSTMSANALVALLALIIVLLLVLLFSLRSWETGLHANPWSIAGISSLARNADIRSPNIDFITGKKAMMEKRYGLGYFENSLGRDEYGIVCYNDSAESPQGTPAASGAIPADEELTGAYQRDVAKKERKPVPFIALTYWWRIVFAFFLAALFIVILYYHITLGLRTSFKDFMDSQTFGVRFFFAALGVIIIFCWESIFVSIAIISPYHHMARRSQPPEKSILLTRPTNGFYGIYAAVVEGNIILMLTAFMSILAEFLPILFANIPYNLTQTLMSHNVCARVSLSILALMLVTIVASLFIKWPEMPVDPRSIAGALYYVNENKLLDDFEGLSKLDSGEREKRVKELGRRYFYGGINGAHGKRMGVESVEGVEDTAYTGGHWLLPRHEERRAEDDDHGNEEERFLGASRGDEEETEEESQERQGSTNLEPKDQDRDQESLLIESQETQTAQEAEQLR</sequence>
<feature type="region of interest" description="Disordered" evidence="1">
    <location>
        <begin position="1318"/>
        <end position="1390"/>
    </location>
</feature>
<keyword evidence="2" id="KW-0812">Transmembrane</keyword>
<feature type="compositionally biased region" description="Polar residues" evidence="1">
    <location>
        <begin position="8"/>
        <end position="22"/>
    </location>
</feature>
<feature type="transmembrane region" description="Helical" evidence="2">
    <location>
        <begin position="54"/>
        <end position="76"/>
    </location>
</feature>
<keyword evidence="4" id="KW-1185">Reference proteome</keyword>
<feature type="compositionally biased region" description="Basic and acidic residues" evidence="1">
    <location>
        <begin position="195"/>
        <end position="209"/>
    </location>
</feature>
<dbReference type="Proteomes" id="UP000781932">
    <property type="component" value="Unassembled WGS sequence"/>
</dbReference>
<feature type="compositionally biased region" description="Polar residues" evidence="1">
    <location>
        <begin position="210"/>
        <end position="228"/>
    </location>
</feature>
<protein>
    <recommendedName>
        <fullName evidence="5">Zonadhesin</fullName>
    </recommendedName>
</protein>
<feature type="compositionally biased region" description="Polar residues" evidence="1">
    <location>
        <begin position="238"/>
        <end position="252"/>
    </location>
</feature>
<feature type="compositionally biased region" description="Basic and acidic residues" evidence="1">
    <location>
        <begin position="1318"/>
        <end position="1337"/>
    </location>
</feature>
<feature type="region of interest" description="Disordered" evidence="1">
    <location>
        <begin position="99"/>
        <end position="328"/>
    </location>
</feature>
<dbReference type="RefSeq" id="XP_038749552.1">
    <property type="nucleotide sequence ID" value="XM_038884764.1"/>
</dbReference>
<dbReference type="Pfam" id="PF11915">
    <property type="entry name" value="DUF3433"/>
    <property type="match status" value="2"/>
</dbReference>
<dbReference type="EMBL" id="JAATWM020000005">
    <property type="protein sequence ID" value="KAF9880091.1"/>
    <property type="molecule type" value="Genomic_DNA"/>
</dbReference>
<dbReference type="PANTHER" id="PTHR37544">
    <property type="entry name" value="SPRAY-RELATED"/>
    <property type="match status" value="1"/>
</dbReference>
<feature type="transmembrane region" description="Helical" evidence="2">
    <location>
        <begin position="1216"/>
        <end position="1234"/>
    </location>
</feature>
<feature type="compositionally biased region" description="Polar residues" evidence="1">
    <location>
        <begin position="175"/>
        <end position="187"/>
    </location>
</feature>
<feature type="compositionally biased region" description="Low complexity" evidence="1">
    <location>
        <begin position="1376"/>
        <end position="1390"/>
    </location>
</feature>
<feature type="compositionally biased region" description="Basic and acidic residues" evidence="1">
    <location>
        <begin position="1362"/>
        <end position="1371"/>
    </location>
</feature>
<dbReference type="InterPro" id="IPR021840">
    <property type="entry name" value="DUF3433"/>
</dbReference>
<feature type="compositionally biased region" description="Low complexity" evidence="1">
    <location>
        <begin position="257"/>
        <end position="299"/>
    </location>
</feature>
<feature type="compositionally biased region" description="Pro residues" evidence="1">
    <location>
        <begin position="109"/>
        <end position="119"/>
    </location>
</feature>
<feature type="transmembrane region" description="Helical" evidence="2">
    <location>
        <begin position="1115"/>
        <end position="1142"/>
    </location>
</feature>
<evidence type="ECO:0000256" key="1">
    <source>
        <dbReference type="SAM" id="MobiDB-lite"/>
    </source>
</evidence>
<keyword evidence="2" id="KW-1133">Transmembrane helix</keyword>
<feature type="compositionally biased region" description="Low complexity" evidence="1">
    <location>
        <begin position="159"/>
        <end position="173"/>
    </location>
</feature>
<evidence type="ECO:0000313" key="4">
    <source>
        <dbReference type="Proteomes" id="UP000781932"/>
    </source>
</evidence>
<feature type="transmembrane region" description="Helical" evidence="2">
    <location>
        <begin position="944"/>
        <end position="963"/>
    </location>
</feature>
<name>A0A9P6IDX6_9PEZI</name>
<reference evidence="3" key="2">
    <citation type="submission" date="2020-11" db="EMBL/GenBank/DDBJ databases">
        <title>Whole genome sequencing of Colletotrichum sp.</title>
        <authorList>
            <person name="Li H."/>
        </authorList>
    </citation>
    <scope>NUCLEOTIDE SEQUENCE</scope>
    <source>
        <strain evidence="3">CkLH20</strain>
    </source>
</reference>
<comment type="caution">
    <text evidence="3">The sequence shown here is derived from an EMBL/GenBank/DDBJ whole genome shotgun (WGS) entry which is preliminary data.</text>
</comment>
<feature type="compositionally biased region" description="Polar residues" evidence="1">
    <location>
        <begin position="121"/>
        <end position="158"/>
    </location>
</feature>
<feature type="transmembrane region" description="Helical" evidence="2">
    <location>
        <begin position="824"/>
        <end position="845"/>
    </location>
</feature>
<evidence type="ECO:0008006" key="5">
    <source>
        <dbReference type="Google" id="ProtNLM"/>
    </source>
</evidence>
<feature type="compositionally biased region" description="Polar residues" evidence="1">
    <location>
        <begin position="309"/>
        <end position="321"/>
    </location>
</feature>
<feature type="compositionally biased region" description="Basic and acidic residues" evidence="1">
    <location>
        <begin position="29"/>
        <end position="39"/>
    </location>
</feature>
<dbReference type="OrthoDB" id="5428901at2759"/>
<feature type="transmembrane region" description="Helical" evidence="2">
    <location>
        <begin position="1073"/>
        <end position="1095"/>
    </location>
</feature>
<evidence type="ECO:0000256" key="2">
    <source>
        <dbReference type="SAM" id="Phobius"/>
    </source>
</evidence>
<organism evidence="3 4">
    <name type="scientific">Colletotrichum karsti</name>
    <dbReference type="NCBI Taxonomy" id="1095194"/>
    <lineage>
        <taxon>Eukaryota</taxon>
        <taxon>Fungi</taxon>
        <taxon>Dikarya</taxon>
        <taxon>Ascomycota</taxon>
        <taxon>Pezizomycotina</taxon>
        <taxon>Sordariomycetes</taxon>
        <taxon>Hypocreomycetidae</taxon>
        <taxon>Glomerellales</taxon>
        <taxon>Glomerellaceae</taxon>
        <taxon>Colletotrichum</taxon>
        <taxon>Colletotrichum boninense species complex</taxon>
    </lineage>
</organism>
<feature type="transmembrane region" description="Helical" evidence="2">
    <location>
        <begin position="1163"/>
        <end position="1196"/>
    </location>
</feature>
<accession>A0A9P6IDX6</accession>
<reference evidence="3" key="1">
    <citation type="submission" date="2020-03" db="EMBL/GenBank/DDBJ databases">
        <authorList>
            <person name="He L."/>
        </authorList>
    </citation>
    <scope>NUCLEOTIDE SEQUENCE</scope>
    <source>
        <strain evidence="3">CkLH20</strain>
    </source>
</reference>
<evidence type="ECO:0000313" key="3">
    <source>
        <dbReference type="EMBL" id="KAF9880091.1"/>
    </source>
</evidence>
<dbReference type="PANTHER" id="PTHR37544:SF3">
    <property type="entry name" value="SPRAY"/>
    <property type="match status" value="1"/>
</dbReference>
<gene>
    <name evidence="3" type="ORF">CkaCkLH20_02045</name>
</gene>
<dbReference type="GeneID" id="62157838"/>